<feature type="coiled-coil region" evidence="1">
    <location>
        <begin position="4"/>
        <end position="53"/>
    </location>
</feature>
<accession>A0A1M6J1Q8</accession>
<dbReference type="EMBL" id="FQZS01000045">
    <property type="protein sequence ID" value="SHJ40531.1"/>
    <property type="molecule type" value="Genomic_DNA"/>
</dbReference>
<evidence type="ECO:0000313" key="2">
    <source>
        <dbReference type="EMBL" id="SHJ40531.1"/>
    </source>
</evidence>
<protein>
    <submittedName>
        <fullName evidence="2">Uncharacterized protein</fullName>
    </submittedName>
</protein>
<name>A0A1M6J1Q8_9FIRM</name>
<gene>
    <name evidence="2" type="ORF">SAMN02745176_03473</name>
</gene>
<evidence type="ECO:0000313" key="3">
    <source>
        <dbReference type="Proteomes" id="UP000184442"/>
    </source>
</evidence>
<evidence type="ECO:0000256" key="1">
    <source>
        <dbReference type="SAM" id="Coils"/>
    </source>
</evidence>
<dbReference type="AlphaFoldDB" id="A0A1M6J1Q8"/>
<dbReference type="Proteomes" id="UP000184442">
    <property type="component" value="Unassembled WGS sequence"/>
</dbReference>
<proteinExistence type="predicted"/>
<reference evidence="2 3" key="1">
    <citation type="submission" date="2016-11" db="EMBL/GenBank/DDBJ databases">
        <authorList>
            <person name="Jaros S."/>
            <person name="Januszkiewicz K."/>
            <person name="Wedrychowicz H."/>
        </authorList>
    </citation>
    <scope>NUCLEOTIDE SEQUENCE [LARGE SCALE GENOMIC DNA]</scope>
    <source>
        <strain evidence="2 3">DSM 19022</strain>
    </source>
</reference>
<keyword evidence="1" id="KW-0175">Coiled coil</keyword>
<organism evidence="2 3">
    <name type="scientific">Lutispora thermophila DSM 19022</name>
    <dbReference type="NCBI Taxonomy" id="1122184"/>
    <lineage>
        <taxon>Bacteria</taxon>
        <taxon>Bacillati</taxon>
        <taxon>Bacillota</taxon>
        <taxon>Clostridia</taxon>
        <taxon>Lutisporales</taxon>
        <taxon>Lutisporaceae</taxon>
        <taxon>Lutispora</taxon>
    </lineage>
</organism>
<dbReference type="RefSeq" id="WP_175548461.1">
    <property type="nucleotide sequence ID" value="NZ_FQZS01000045.1"/>
</dbReference>
<sequence length="57" mass="6863">MDAKMKIENEITRKKKVIEDCENMMDRVPKHLRTSQETALEIYRRELESLEQELAKL</sequence>
<keyword evidence="3" id="KW-1185">Reference proteome</keyword>